<evidence type="ECO:0000313" key="3">
    <source>
        <dbReference type="EMBL" id="RDS58997.1"/>
    </source>
</evidence>
<keyword evidence="1" id="KW-0812">Transmembrane</keyword>
<name>A0ABX9I329_9LACO</name>
<keyword evidence="1" id="KW-1133">Transmembrane helix</keyword>
<feature type="transmembrane region" description="Helical" evidence="1">
    <location>
        <begin position="361"/>
        <end position="378"/>
    </location>
</feature>
<feature type="transmembrane region" description="Helical" evidence="1">
    <location>
        <begin position="219"/>
        <end position="242"/>
    </location>
</feature>
<evidence type="ECO:0000259" key="2">
    <source>
        <dbReference type="Pfam" id="PF03703"/>
    </source>
</evidence>
<evidence type="ECO:0000256" key="1">
    <source>
        <dbReference type="SAM" id="Phobius"/>
    </source>
</evidence>
<dbReference type="EMBL" id="QRAY01000016">
    <property type="protein sequence ID" value="RDS58997.1"/>
    <property type="molecule type" value="Genomic_DNA"/>
</dbReference>
<feature type="domain" description="YdbS-like PH" evidence="2">
    <location>
        <begin position="404"/>
        <end position="479"/>
    </location>
</feature>
<keyword evidence="1" id="KW-0472">Membrane</keyword>
<sequence>MFMTVKAKHLHPLALIVFLVEEVKTWWLLLLLGAINGLWWVLLAAICLGLALIVGRYATMTYAITTNEIVIKSGIFNKKQHHLTYPKIQTFQTKQWFFMKPLHLVSLKIETSAHVDNQADASLPVITVKEVRELERLKQNSYSEINEPAEATSTNAEPQHSETKQAQYQIKWRDLNLYALTSFSVVPILVGVLAIYSNLDDVLPDHYINQIFSRFSQQTAMVIILDVVCLILLAIVAAYLLIIQRYYHFTIVHQGSQLTTKKGFFQTSRVTVRLNRIQSVVYVQSWLRRLLHLTTVQALVAANASDDEDSGDVVIMPVVQTKDVQHQTRRFINWLPSQDVVPASWRQTNAHGRWALIRNRLLVTAIVVIPTCIFWRPYGLLSLILLPVAWGLGAYVGKTNGLGVTENHILVAQVGRLFGQKRYYMPKKNIQSMRISQSIFMRRTGLVHLEIRLRSGNSELLVENRYLPKRDAQTIYNWYRQTDMDKEAIQ</sequence>
<reference evidence="3 4" key="1">
    <citation type="submission" date="2018-07" db="EMBL/GenBank/DDBJ databases">
        <title>Genome-based reclassification of Weissella jogaejeotgali as Weissella thailandensis.</title>
        <authorList>
            <person name="Chun J."/>
            <person name="Kim B.-Y."/>
            <person name="Kwak M.-J."/>
        </authorList>
    </citation>
    <scope>NUCLEOTIDE SEQUENCE [LARGE SCALE GENOMIC DNA]</scope>
    <source>
        <strain evidence="3 4">KCTC 3751</strain>
    </source>
</reference>
<dbReference type="Pfam" id="PF03703">
    <property type="entry name" value="bPH_2"/>
    <property type="match status" value="3"/>
</dbReference>
<evidence type="ECO:0000313" key="4">
    <source>
        <dbReference type="Proteomes" id="UP000254492"/>
    </source>
</evidence>
<dbReference type="PIRSF" id="PIRSF026631">
    <property type="entry name" value="UCP026631"/>
    <property type="match status" value="1"/>
</dbReference>
<keyword evidence="4" id="KW-1185">Reference proteome</keyword>
<feature type="transmembrane region" description="Helical" evidence="1">
    <location>
        <begin position="12"/>
        <end position="32"/>
    </location>
</feature>
<proteinExistence type="predicted"/>
<dbReference type="PANTHER" id="PTHR34473">
    <property type="entry name" value="UPF0699 TRANSMEMBRANE PROTEIN YDBS"/>
    <property type="match status" value="1"/>
</dbReference>
<comment type="caution">
    <text evidence="3">The sequence shown here is derived from an EMBL/GenBank/DDBJ whole genome shotgun (WGS) entry which is preliminary data.</text>
</comment>
<dbReference type="InterPro" id="IPR005182">
    <property type="entry name" value="YdbS-like_PH"/>
</dbReference>
<feature type="domain" description="YdbS-like PH" evidence="2">
    <location>
        <begin position="246"/>
        <end position="311"/>
    </location>
</feature>
<protein>
    <recommendedName>
        <fullName evidence="2">YdbS-like PH domain-containing protein</fullName>
    </recommendedName>
</protein>
<dbReference type="Proteomes" id="UP000254492">
    <property type="component" value="Unassembled WGS sequence"/>
</dbReference>
<feature type="domain" description="YdbS-like PH" evidence="2">
    <location>
        <begin position="57"/>
        <end position="136"/>
    </location>
</feature>
<accession>A0ABX9I329</accession>
<feature type="transmembrane region" description="Helical" evidence="1">
    <location>
        <begin position="38"/>
        <end position="58"/>
    </location>
</feature>
<feature type="transmembrane region" description="Helical" evidence="1">
    <location>
        <begin position="177"/>
        <end position="199"/>
    </location>
</feature>
<dbReference type="InterPro" id="IPR014529">
    <property type="entry name" value="UCP026631"/>
</dbReference>
<gene>
    <name evidence="3" type="ORF">DWV05_08285</name>
</gene>
<dbReference type="PANTHER" id="PTHR34473:SF2">
    <property type="entry name" value="UPF0699 TRANSMEMBRANE PROTEIN YDBT"/>
    <property type="match status" value="1"/>
</dbReference>
<organism evidence="3 4">
    <name type="scientific">Weissella thailandensis</name>
    <dbReference type="NCBI Taxonomy" id="89061"/>
    <lineage>
        <taxon>Bacteria</taxon>
        <taxon>Bacillati</taxon>
        <taxon>Bacillota</taxon>
        <taxon>Bacilli</taxon>
        <taxon>Lactobacillales</taxon>
        <taxon>Lactobacillaceae</taxon>
        <taxon>Weissella</taxon>
    </lineage>
</organism>